<proteinExistence type="predicted"/>
<dbReference type="EMBL" id="CP019480">
    <property type="protein sequence ID" value="UQC90000.1"/>
    <property type="molecule type" value="Genomic_DNA"/>
</dbReference>
<sequence length="68" mass="7155">MPDPGIRTGLAIYGAYNIAQPNSAPPEGTSPLLGRAHVSHDGHSVELAEGAQPERGRLVDGHLWPTDC</sequence>
<dbReference type="GeneID" id="73349465"/>
<dbReference type="AlphaFoldDB" id="A0A9Q8T6Q5"/>
<dbReference type="Proteomes" id="UP000830671">
    <property type="component" value="Chromosome 8"/>
</dbReference>
<gene>
    <name evidence="1" type="ORF">CLUP02_15531</name>
</gene>
<evidence type="ECO:0000313" key="1">
    <source>
        <dbReference type="EMBL" id="UQC90000.1"/>
    </source>
</evidence>
<dbReference type="RefSeq" id="XP_049151601.1">
    <property type="nucleotide sequence ID" value="XM_049294455.1"/>
</dbReference>
<reference evidence="1" key="1">
    <citation type="journal article" date="2021" name="Mol. Plant Microbe Interact.">
        <title>Complete Genome Sequence of the Plant-Pathogenic Fungus Colletotrichum lupini.</title>
        <authorList>
            <person name="Baroncelli R."/>
            <person name="Pensec F."/>
            <person name="Da Lio D."/>
            <person name="Boufleur T."/>
            <person name="Vicente I."/>
            <person name="Sarrocco S."/>
            <person name="Picot A."/>
            <person name="Baraldi E."/>
            <person name="Sukno S."/>
            <person name="Thon M."/>
            <person name="Le Floch G."/>
        </authorList>
    </citation>
    <scope>NUCLEOTIDE SEQUENCE</scope>
    <source>
        <strain evidence="1">IMI 504893</strain>
    </source>
</reference>
<keyword evidence="2" id="KW-1185">Reference proteome</keyword>
<accession>A0A9Q8T6Q5</accession>
<protein>
    <submittedName>
        <fullName evidence="1">Uncharacterized protein</fullName>
    </submittedName>
</protein>
<dbReference type="KEGG" id="clup:CLUP02_15531"/>
<organism evidence="1 2">
    <name type="scientific">Colletotrichum lupini</name>
    <dbReference type="NCBI Taxonomy" id="145971"/>
    <lineage>
        <taxon>Eukaryota</taxon>
        <taxon>Fungi</taxon>
        <taxon>Dikarya</taxon>
        <taxon>Ascomycota</taxon>
        <taxon>Pezizomycotina</taxon>
        <taxon>Sordariomycetes</taxon>
        <taxon>Hypocreomycetidae</taxon>
        <taxon>Glomerellales</taxon>
        <taxon>Glomerellaceae</taxon>
        <taxon>Colletotrichum</taxon>
        <taxon>Colletotrichum acutatum species complex</taxon>
    </lineage>
</organism>
<evidence type="ECO:0000313" key="2">
    <source>
        <dbReference type="Proteomes" id="UP000830671"/>
    </source>
</evidence>
<name>A0A9Q8T6Q5_9PEZI</name>